<feature type="region of interest" description="Disordered" evidence="8">
    <location>
        <begin position="421"/>
        <end position="479"/>
    </location>
</feature>
<keyword evidence="4 7" id="KW-0547">Nucleotide-binding</keyword>
<dbReference type="PROSITE" id="PS00107">
    <property type="entry name" value="PROTEIN_KINASE_ATP"/>
    <property type="match status" value="1"/>
</dbReference>
<dbReference type="PROSITE" id="PS00109">
    <property type="entry name" value="PROTEIN_KINASE_TYR"/>
    <property type="match status" value="1"/>
</dbReference>
<protein>
    <recommendedName>
        <fullName evidence="1">non-specific serine/threonine protein kinase</fullName>
        <ecNumber evidence="1">2.7.11.1</ecNumber>
    </recommendedName>
</protein>
<feature type="binding site" evidence="7">
    <location>
        <position position="32"/>
    </location>
    <ligand>
        <name>ATP</name>
        <dbReference type="ChEBI" id="CHEBI:30616"/>
    </ligand>
</feature>
<evidence type="ECO:0000313" key="11">
    <source>
        <dbReference type="Proteomes" id="UP001589748"/>
    </source>
</evidence>
<dbReference type="RefSeq" id="WP_380137907.1">
    <property type="nucleotide sequence ID" value="NZ_JBHLUI010000008.1"/>
</dbReference>
<dbReference type="PANTHER" id="PTHR43289:SF6">
    <property type="entry name" value="SERINE_THREONINE-PROTEIN KINASE NEKL-3"/>
    <property type="match status" value="1"/>
</dbReference>
<proteinExistence type="predicted"/>
<dbReference type="GO" id="GO:0016301">
    <property type="term" value="F:kinase activity"/>
    <property type="evidence" value="ECO:0007669"/>
    <property type="project" value="UniProtKB-KW"/>
</dbReference>
<dbReference type="CDD" id="cd14014">
    <property type="entry name" value="STKc_PknB_like"/>
    <property type="match status" value="1"/>
</dbReference>
<dbReference type="PROSITE" id="PS50011">
    <property type="entry name" value="PROTEIN_KINASE_DOM"/>
    <property type="match status" value="1"/>
</dbReference>
<dbReference type="Proteomes" id="UP001589748">
    <property type="component" value="Unassembled WGS sequence"/>
</dbReference>
<dbReference type="InterPro" id="IPR000719">
    <property type="entry name" value="Prot_kinase_dom"/>
</dbReference>
<dbReference type="SUPFAM" id="SSF56112">
    <property type="entry name" value="Protein kinase-like (PK-like)"/>
    <property type="match status" value="1"/>
</dbReference>
<keyword evidence="2" id="KW-0723">Serine/threonine-protein kinase</keyword>
<feature type="region of interest" description="Disordered" evidence="8">
    <location>
        <begin position="36"/>
        <end position="57"/>
    </location>
</feature>
<feature type="domain" description="Protein kinase" evidence="9">
    <location>
        <begin position="4"/>
        <end position="268"/>
    </location>
</feature>
<feature type="region of interest" description="Disordered" evidence="8">
    <location>
        <begin position="278"/>
        <end position="371"/>
    </location>
</feature>
<dbReference type="InterPro" id="IPR008266">
    <property type="entry name" value="Tyr_kinase_AS"/>
</dbReference>
<evidence type="ECO:0000256" key="5">
    <source>
        <dbReference type="ARBA" id="ARBA00022777"/>
    </source>
</evidence>
<organism evidence="10 11">
    <name type="scientific">Kineococcus gynurae</name>
    <dbReference type="NCBI Taxonomy" id="452979"/>
    <lineage>
        <taxon>Bacteria</taxon>
        <taxon>Bacillati</taxon>
        <taxon>Actinomycetota</taxon>
        <taxon>Actinomycetes</taxon>
        <taxon>Kineosporiales</taxon>
        <taxon>Kineosporiaceae</taxon>
        <taxon>Kineococcus</taxon>
    </lineage>
</organism>
<name>A0ABV5LUJ3_9ACTN</name>
<evidence type="ECO:0000313" key="10">
    <source>
        <dbReference type="EMBL" id="MFB9377757.1"/>
    </source>
</evidence>
<accession>A0ABV5LUJ3</accession>
<evidence type="ECO:0000256" key="2">
    <source>
        <dbReference type="ARBA" id="ARBA00022527"/>
    </source>
</evidence>
<keyword evidence="6 7" id="KW-0067">ATP-binding</keyword>
<dbReference type="EC" id="2.7.11.1" evidence="1"/>
<keyword evidence="11" id="KW-1185">Reference proteome</keyword>
<evidence type="ECO:0000256" key="3">
    <source>
        <dbReference type="ARBA" id="ARBA00022679"/>
    </source>
</evidence>
<dbReference type="InterPro" id="IPR017441">
    <property type="entry name" value="Protein_kinase_ATP_BS"/>
</dbReference>
<evidence type="ECO:0000256" key="6">
    <source>
        <dbReference type="ARBA" id="ARBA00022840"/>
    </source>
</evidence>
<keyword evidence="3" id="KW-0808">Transferase</keyword>
<feature type="region of interest" description="Disordered" evidence="8">
    <location>
        <begin position="210"/>
        <end position="237"/>
    </location>
</feature>
<dbReference type="InterPro" id="IPR011009">
    <property type="entry name" value="Kinase-like_dom_sf"/>
</dbReference>
<evidence type="ECO:0000256" key="1">
    <source>
        <dbReference type="ARBA" id="ARBA00012513"/>
    </source>
</evidence>
<keyword evidence="5 10" id="KW-0418">Kinase</keyword>
<sequence length="632" mass="62326">MDGYTLGDLLGVGSSSAVWTGTGPDGVARALKVLHDPADAGTPGGSEPGAPEAATGTADVEGGVLRELGALRRVRHPRVVAVHDIARDGYGRPVLVLDLLAGGSLAALLRHRGRLAVGEVVGLLEALGPALEELHSAGIVHGDLAPGNVLLDAAGEAVLADLGVARALSRRPGSLFATPGFCDPAAVADGRVDAAGDVYGLAAVAWAALTGSAPGTGPRGPGRAELRDSRATLPPGTSAALLDVLREGLHGRPSRRPTPGELATAALACARPRPVRLVAGTRPGAGAGSRPSGVTAPPEVAGDPADDALRSRFAGTRRVDVGPRPVPEPSVTDPSGAASAGTRHGHRSRASVGGGSPRSGRPRVGARRSATGWRPGRAAVVGLAVGAVALGAVGTGAALRNAGGDRPGPSTSAAMGVGTHDAARVAPSPSVSSTTAARGTRTATSGSAPSVSTPSVSTPSVSTPSVSTPSVSTPSVSAGTVSVGTVSAGTVPGDPAAAEVVDEPGRTVLTGSDLTAVVRELAIRRAAVLEAVDETGLSGVDVGGSPALLADAALVAEVRDSGRRYRGLGFDVADVEVETAGPDRAVVLARVATAAHEVVGPEGITTVAATPPTPSRLTLVRVEGEWRISSAG</sequence>
<dbReference type="PANTHER" id="PTHR43289">
    <property type="entry name" value="MITOGEN-ACTIVATED PROTEIN KINASE KINASE KINASE 20-RELATED"/>
    <property type="match status" value="1"/>
</dbReference>
<feature type="compositionally biased region" description="Low complexity" evidence="8">
    <location>
        <begin position="424"/>
        <end position="479"/>
    </location>
</feature>
<evidence type="ECO:0000256" key="8">
    <source>
        <dbReference type="SAM" id="MobiDB-lite"/>
    </source>
</evidence>
<dbReference type="Pfam" id="PF00069">
    <property type="entry name" value="Pkinase"/>
    <property type="match status" value="1"/>
</dbReference>
<reference evidence="10 11" key="1">
    <citation type="submission" date="2024-09" db="EMBL/GenBank/DDBJ databases">
        <authorList>
            <person name="Sun Q."/>
            <person name="Mori K."/>
        </authorList>
    </citation>
    <scope>NUCLEOTIDE SEQUENCE [LARGE SCALE GENOMIC DNA]</scope>
    <source>
        <strain evidence="10 11">TISTR 1856</strain>
    </source>
</reference>
<gene>
    <name evidence="10" type="ORF">ACFFVI_12340</name>
</gene>
<dbReference type="Gene3D" id="1.10.510.10">
    <property type="entry name" value="Transferase(Phosphotransferase) domain 1"/>
    <property type="match status" value="1"/>
</dbReference>
<evidence type="ECO:0000256" key="4">
    <source>
        <dbReference type="ARBA" id="ARBA00022741"/>
    </source>
</evidence>
<dbReference type="EMBL" id="JBHMDM010000007">
    <property type="protein sequence ID" value="MFB9377757.1"/>
    <property type="molecule type" value="Genomic_DNA"/>
</dbReference>
<evidence type="ECO:0000256" key="7">
    <source>
        <dbReference type="PROSITE-ProRule" id="PRU10141"/>
    </source>
</evidence>
<comment type="caution">
    <text evidence="10">The sequence shown here is derived from an EMBL/GenBank/DDBJ whole genome shotgun (WGS) entry which is preliminary data.</text>
</comment>
<evidence type="ECO:0000259" key="9">
    <source>
        <dbReference type="PROSITE" id="PS50011"/>
    </source>
</evidence>